<feature type="domain" description="PAC" evidence="19">
    <location>
        <begin position="434"/>
        <end position="489"/>
    </location>
</feature>
<dbReference type="PRINTS" id="PR00344">
    <property type="entry name" value="BCTRLSENSOR"/>
</dbReference>
<evidence type="ECO:0000256" key="4">
    <source>
        <dbReference type="ARBA" id="ARBA00022475"/>
    </source>
</evidence>
<keyword evidence="5 14" id="KW-0597">Phosphoprotein</keyword>
<dbReference type="Gene3D" id="3.30.565.10">
    <property type="entry name" value="Histidine kinase-like ATPase, C-terminal domain"/>
    <property type="match status" value="1"/>
</dbReference>
<keyword evidence="10" id="KW-0067">ATP-binding</keyword>
<keyword evidence="22" id="KW-1185">Reference proteome</keyword>
<dbReference type="Gene3D" id="6.10.340.10">
    <property type="match status" value="1"/>
</dbReference>
<dbReference type="InterPro" id="IPR011006">
    <property type="entry name" value="CheY-like_superfamily"/>
</dbReference>
<dbReference type="SMART" id="SM00091">
    <property type="entry name" value="PAS"/>
    <property type="match status" value="1"/>
</dbReference>
<dbReference type="SUPFAM" id="SSF158472">
    <property type="entry name" value="HAMP domain-like"/>
    <property type="match status" value="1"/>
</dbReference>
<dbReference type="PROSITE" id="PS50113">
    <property type="entry name" value="PAC"/>
    <property type="match status" value="2"/>
</dbReference>
<dbReference type="PANTHER" id="PTHR43047:SF9">
    <property type="entry name" value="HISTIDINE KINASE"/>
    <property type="match status" value="1"/>
</dbReference>
<dbReference type="Gene3D" id="3.30.450.20">
    <property type="entry name" value="PAS domain"/>
    <property type="match status" value="3"/>
</dbReference>
<evidence type="ECO:0000259" key="16">
    <source>
        <dbReference type="PROSITE" id="PS50109"/>
    </source>
</evidence>
<evidence type="ECO:0000256" key="14">
    <source>
        <dbReference type="PROSITE-ProRule" id="PRU00169"/>
    </source>
</evidence>
<dbReference type="Pfam" id="PF00672">
    <property type="entry name" value="HAMP"/>
    <property type="match status" value="1"/>
</dbReference>
<evidence type="ECO:0000259" key="19">
    <source>
        <dbReference type="PROSITE" id="PS50113"/>
    </source>
</evidence>
<dbReference type="InterPro" id="IPR000700">
    <property type="entry name" value="PAS-assoc_C"/>
</dbReference>
<dbReference type="InterPro" id="IPR001610">
    <property type="entry name" value="PAC"/>
</dbReference>
<evidence type="ECO:0000256" key="15">
    <source>
        <dbReference type="SAM" id="Phobius"/>
    </source>
</evidence>
<dbReference type="PROSITE" id="PS50885">
    <property type="entry name" value="HAMP"/>
    <property type="match status" value="1"/>
</dbReference>
<dbReference type="InterPro" id="IPR000014">
    <property type="entry name" value="PAS"/>
</dbReference>
<comment type="caution">
    <text evidence="21">The sequence shown here is derived from an EMBL/GenBank/DDBJ whole genome shotgun (WGS) entry which is preliminary data.</text>
</comment>
<dbReference type="SUPFAM" id="SSF47384">
    <property type="entry name" value="Homodimeric domain of signal transducing histidine kinase"/>
    <property type="match status" value="1"/>
</dbReference>
<evidence type="ECO:0000256" key="13">
    <source>
        <dbReference type="ARBA" id="ARBA00023136"/>
    </source>
</evidence>
<dbReference type="Pfam" id="PF00072">
    <property type="entry name" value="Response_reg"/>
    <property type="match status" value="1"/>
</dbReference>
<feature type="domain" description="HAMP" evidence="20">
    <location>
        <begin position="298"/>
        <end position="351"/>
    </location>
</feature>
<dbReference type="InterPro" id="IPR003594">
    <property type="entry name" value="HATPase_dom"/>
</dbReference>
<dbReference type="SMART" id="SM00387">
    <property type="entry name" value="HATPase_c"/>
    <property type="match status" value="1"/>
</dbReference>
<dbReference type="PROSITE" id="PS50109">
    <property type="entry name" value="HIS_KIN"/>
    <property type="match status" value="1"/>
</dbReference>
<dbReference type="SUPFAM" id="SSF103190">
    <property type="entry name" value="Sensory domain-like"/>
    <property type="match status" value="1"/>
</dbReference>
<accession>A0ABS1EZ27</accession>
<feature type="domain" description="Histidine kinase" evidence="16">
    <location>
        <begin position="630"/>
        <end position="840"/>
    </location>
</feature>
<dbReference type="PANTHER" id="PTHR43047">
    <property type="entry name" value="TWO-COMPONENT HISTIDINE PROTEIN KINASE"/>
    <property type="match status" value="1"/>
</dbReference>
<protein>
    <recommendedName>
        <fullName evidence="3">histidine kinase</fullName>
        <ecNumber evidence="3">2.7.13.3</ecNumber>
    </recommendedName>
</protein>
<dbReference type="Pfam" id="PF02518">
    <property type="entry name" value="HATPase_c"/>
    <property type="match status" value="1"/>
</dbReference>
<dbReference type="Pfam" id="PF00512">
    <property type="entry name" value="HisKA"/>
    <property type="match status" value="1"/>
</dbReference>
<dbReference type="Pfam" id="PF08448">
    <property type="entry name" value="PAS_4"/>
    <property type="match status" value="2"/>
</dbReference>
<evidence type="ECO:0000259" key="18">
    <source>
        <dbReference type="PROSITE" id="PS50112"/>
    </source>
</evidence>
<dbReference type="PROSITE" id="PS50110">
    <property type="entry name" value="RESPONSE_REGULATORY"/>
    <property type="match status" value="1"/>
</dbReference>
<evidence type="ECO:0000256" key="6">
    <source>
        <dbReference type="ARBA" id="ARBA00022679"/>
    </source>
</evidence>
<dbReference type="InterPro" id="IPR036890">
    <property type="entry name" value="HATPase_C_sf"/>
</dbReference>
<feature type="domain" description="PAC" evidence="19">
    <location>
        <begin position="560"/>
        <end position="612"/>
    </location>
</feature>
<dbReference type="NCBIfam" id="TIGR00229">
    <property type="entry name" value="sensory_box"/>
    <property type="match status" value="2"/>
</dbReference>
<dbReference type="EMBL" id="JAENHM010000008">
    <property type="protein sequence ID" value="MBK1836421.1"/>
    <property type="molecule type" value="Genomic_DNA"/>
</dbReference>
<gene>
    <name evidence="21" type="ORF">JHL17_03265</name>
</gene>
<dbReference type="Gene3D" id="1.10.287.130">
    <property type="match status" value="1"/>
</dbReference>
<keyword evidence="4" id="KW-1003">Cell membrane</keyword>
<comment type="catalytic activity">
    <reaction evidence="1">
        <text>ATP + protein L-histidine = ADP + protein N-phospho-L-histidine.</text>
        <dbReference type="EC" id="2.7.13.3"/>
    </reaction>
</comment>
<dbReference type="InterPro" id="IPR033479">
    <property type="entry name" value="dCache_1"/>
</dbReference>
<dbReference type="InterPro" id="IPR036097">
    <property type="entry name" value="HisK_dim/P_sf"/>
</dbReference>
<keyword evidence="12" id="KW-0902">Two-component regulatory system</keyword>
<dbReference type="PROSITE" id="PS50112">
    <property type="entry name" value="PAS"/>
    <property type="match status" value="1"/>
</dbReference>
<keyword evidence="7 15" id="KW-0812">Transmembrane</keyword>
<evidence type="ECO:0000313" key="22">
    <source>
        <dbReference type="Proteomes" id="UP000652760"/>
    </source>
</evidence>
<dbReference type="InterPro" id="IPR035965">
    <property type="entry name" value="PAS-like_dom_sf"/>
</dbReference>
<dbReference type="SUPFAM" id="SSF55874">
    <property type="entry name" value="ATPase domain of HSP90 chaperone/DNA topoisomerase II/histidine kinase"/>
    <property type="match status" value="1"/>
</dbReference>
<dbReference type="EC" id="2.7.13.3" evidence="3"/>
<evidence type="ECO:0000256" key="9">
    <source>
        <dbReference type="ARBA" id="ARBA00022777"/>
    </source>
</evidence>
<dbReference type="Proteomes" id="UP000652760">
    <property type="component" value="Unassembled WGS sequence"/>
</dbReference>
<feature type="domain" description="Response regulatory" evidence="17">
    <location>
        <begin position="941"/>
        <end position="1058"/>
    </location>
</feature>
<keyword evidence="6" id="KW-0808">Transferase</keyword>
<evidence type="ECO:0000256" key="12">
    <source>
        <dbReference type="ARBA" id="ARBA00023012"/>
    </source>
</evidence>
<evidence type="ECO:0000256" key="10">
    <source>
        <dbReference type="ARBA" id="ARBA00022840"/>
    </source>
</evidence>
<evidence type="ECO:0000256" key="2">
    <source>
        <dbReference type="ARBA" id="ARBA00004651"/>
    </source>
</evidence>
<reference evidence="22" key="1">
    <citation type="submission" date="2021-01" db="EMBL/GenBank/DDBJ databases">
        <title>Genome public.</title>
        <authorList>
            <person name="Liu C."/>
            <person name="Sun Q."/>
        </authorList>
    </citation>
    <scope>NUCLEOTIDE SEQUENCE [LARGE SCALE GENOMIC DNA]</scope>
    <source>
        <strain evidence="22">YIM B02556</strain>
    </source>
</reference>
<dbReference type="CDD" id="cd00156">
    <property type="entry name" value="REC"/>
    <property type="match status" value="1"/>
</dbReference>
<evidence type="ECO:0000256" key="5">
    <source>
        <dbReference type="ARBA" id="ARBA00022553"/>
    </source>
</evidence>
<comment type="subcellular location">
    <subcellularLocation>
        <location evidence="2">Cell membrane</location>
        <topology evidence="2">Multi-pass membrane protein</topology>
    </subcellularLocation>
</comment>
<feature type="modified residue" description="4-aspartylphosphate" evidence="14">
    <location>
        <position position="992"/>
    </location>
</feature>
<dbReference type="InterPro" id="IPR005467">
    <property type="entry name" value="His_kinase_dom"/>
</dbReference>
<keyword evidence="8" id="KW-0547">Nucleotide-binding</keyword>
<evidence type="ECO:0000256" key="1">
    <source>
        <dbReference type="ARBA" id="ARBA00000085"/>
    </source>
</evidence>
<dbReference type="SUPFAM" id="SSF52172">
    <property type="entry name" value="CheY-like"/>
    <property type="match status" value="1"/>
</dbReference>
<dbReference type="SMART" id="SM00448">
    <property type="entry name" value="REC"/>
    <property type="match status" value="1"/>
</dbReference>
<dbReference type="InterPro" id="IPR013656">
    <property type="entry name" value="PAS_4"/>
</dbReference>
<feature type="transmembrane region" description="Helical" evidence="15">
    <location>
        <begin position="277"/>
        <end position="300"/>
    </location>
</feature>
<dbReference type="InterPro" id="IPR001789">
    <property type="entry name" value="Sig_transdc_resp-reg_receiver"/>
</dbReference>
<evidence type="ECO:0000256" key="8">
    <source>
        <dbReference type="ARBA" id="ARBA00022741"/>
    </source>
</evidence>
<dbReference type="CDD" id="cd12914">
    <property type="entry name" value="PDC1_DGC_like"/>
    <property type="match status" value="1"/>
</dbReference>
<dbReference type="Gene3D" id="3.40.50.2300">
    <property type="match status" value="1"/>
</dbReference>
<keyword evidence="11 15" id="KW-1133">Transmembrane helix</keyword>
<evidence type="ECO:0000313" key="21">
    <source>
        <dbReference type="EMBL" id="MBK1836421.1"/>
    </source>
</evidence>
<name>A0ABS1EZ27_9PROT</name>
<feature type="domain" description="PAS" evidence="18">
    <location>
        <begin position="356"/>
        <end position="401"/>
    </location>
</feature>
<evidence type="ECO:0000259" key="20">
    <source>
        <dbReference type="PROSITE" id="PS50885"/>
    </source>
</evidence>
<keyword evidence="13 15" id="KW-0472">Membrane</keyword>
<dbReference type="Pfam" id="PF02743">
    <property type="entry name" value="dCache_1"/>
    <property type="match status" value="1"/>
</dbReference>
<evidence type="ECO:0000256" key="11">
    <source>
        <dbReference type="ARBA" id="ARBA00022989"/>
    </source>
</evidence>
<evidence type="ECO:0000256" key="7">
    <source>
        <dbReference type="ARBA" id="ARBA00022692"/>
    </source>
</evidence>
<evidence type="ECO:0000259" key="17">
    <source>
        <dbReference type="PROSITE" id="PS50110"/>
    </source>
</evidence>
<keyword evidence="9" id="KW-0418">Kinase</keyword>
<proteinExistence type="predicted"/>
<dbReference type="CDD" id="cd00130">
    <property type="entry name" value="PAS"/>
    <property type="match status" value="2"/>
</dbReference>
<dbReference type="SMART" id="SM00388">
    <property type="entry name" value="HisKA"/>
    <property type="match status" value="1"/>
</dbReference>
<evidence type="ECO:0000256" key="3">
    <source>
        <dbReference type="ARBA" id="ARBA00012438"/>
    </source>
</evidence>
<dbReference type="InterPro" id="IPR003660">
    <property type="entry name" value="HAMP_dom"/>
</dbReference>
<dbReference type="SMART" id="SM00086">
    <property type="entry name" value="PAC"/>
    <property type="match status" value="2"/>
</dbReference>
<organism evidence="21 22">
    <name type="scientific">Azospirillum endophyticum</name>
    <dbReference type="NCBI Taxonomy" id="2800326"/>
    <lineage>
        <taxon>Bacteria</taxon>
        <taxon>Pseudomonadati</taxon>
        <taxon>Pseudomonadota</taxon>
        <taxon>Alphaproteobacteria</taxon>
        <taxon>Rhodospirillales</taxon>
        <taxon>Azospirillaceae</taxon>
        <taxon>Azospirillum</taxon>
    </lineage>
</organism>
<dbReference type="SMART" id="SM00304">
    <property type="entry name" value="HAMP"/>
    <property type="match status" value="1"/>
</dbReference>
<dbReference type="SUPFAM" id="SSF55785">
    <property type="entry name" value="PYP-like sensor domain (PAS domain)"/>
    <property type="match status" value="2"/>
</dbReference>
<dbReference type="InterPro" id="IPR003661">
    <property type="entry name" value="HisK_dim/P_dom"/>
</dbReference>
<dbReference type="CDD" id="cd06225">
    <property type="entry name" value="HAMP"/>
    <property type="match status" value="1"/>
</dbReference>
<dbReference type="InterPro" id="IPR004358">
    <property type="entry name" value="Sig_transdc_His_kin-like_C"/>
</dbReference>
<dbReference type="RefSeq" id="WP_200190618.1">
    <property type="nucleotide sequence ID" value="NZ_JAENHM010000008.1"/>
</dbReference>
<sequence>MTLLARLFILVLLAVLPAIGIQIYSVLEQRAEREAEVTLQAERLLRLVEGEHFRIIDSARLMVTALSESRFLRRGEIDNCQSYLERLAARSVDYRTLSISDAEGRILCSADPARIGASLAVQPHFRRAMSQGRFAVGEWTVSHSGDVGGELPVAAPYVDSEGRRAGVVAVSLDVPRLTAMFAARPMPENTTLTVADRSGTILVKLGTPGRAGERLPDSYLALLSERETGVAMLPGLDGVSRILAYSPPSAGIRDLFISVGVDRGAAMGVVDRATRDGLLMTLSGFLVAAAAAWIGGTLFIRRPVDALVRAARDWSEGKTATRVKLSDRSSEIGQLGHAFDMMAGRLEAREAALRQSESHIRAVLDALPAYVGVLTPDGAVAQVNRAAADAAGLPPARIIGRPFDEICWLSFDDAGRERLRQALALGAGGRSSRFDAGLRLSAGRDAAPREMTVDVNLTPMVDADGHVTHLIATGIDITERKRTEEALRVAEERVRTGLRNSGVVVFNQDRDLRYTWSHSEWLGFSPDGLIGRTDADLFDQREDADGMMALKRRVLDSGIGAREEVRIRCKGEERFFDLTVDPLRDPSGRVEGVTCAAVDVTDRKKAEAELHRAREEADQANDGKSKFLAAASHDLRQPVQSLYLFTAALSDRLQGHSALPILDNIRQGLDTLKSLLDGLLDMSRLESGKIVAAPVEVRLNQLLGRLVAEYGPRAAQKGLELRAVPTRVWVRTDPAHLERILRNLVENALRYTAKGKVLLGCRRTPSGMRVEVWDTGSGIPADRLEDIFEEFTQLGERSERGLGLGLAIVKRLSRLLGHPVTVRSWEGKGSVFSVELPRVILGTPRAANGTAAAAATLARRSAANDAADSAANDRGQAISAIANAFGGGRTGGRSGGGAAKTIPAPVAAPPVAAPPVAMPATVGAGSAAASGAAASGTAKGMVLVIDDEAIILLGLKAILEGWGYDVLTAKSGDQALERLRADGRCPQIVLADYQLQQGRTGPEAVSAVQTMLGQTVPGIILTGDTNPERQEEAERRGFRLLHKPVFPNDLRRMMASAGAA</sequence>
<dbReference type="InterPro" id="IPR029151">
    <property type="entry name" value="Sensor-like_sf"/>
</dbReference>
<dbReference type="CDD" id="cd00082">
    <property type="entry name" value="HisKA"/>
    <property type="match status" value="1"/>
</dbReference>